<reference evidence="2 3" key="1">
    <citation type="submission" date="2019-06" db="EMBL/GenBank/DDBJ databases">
        <title>Genome sequence of Rhodobacteraceae bacterium D4M1.</title>
        <authorList>
            <person name="Cao J."/>
        </authorList>
    </citation>
    <scope>NUCLEOTIDE SEQUENCE [LARGE SCALE GENOMIC DNA]</scope>
    <source>
        <strain evidence="2 3">D4M1</strain>
    </source>
</reference>
<evidence type="ECO:0000259" key="1">
    <source>
        <dbReference type="PROSITE" id="PS51186"/>
    </source>
</evidence>
<proteinExistence type="predicted"/>
<gene>
    <name evidence="2" type="ORF">FDP22_02520</name>
</gene>
<feature type="domain" description="N-acetyltransferase" evidence="1">
    <location>
        <begin position="34"/>
        <end position="178"/>
    </location>
</feature>
<dbReference type="InterPro" id="IPR000182">
    <property type="entry name" value="GNAT_dom"/>
</dbReference>
<dbReference type="EMBL" id="CP040818">
    <property type="protein sequence ID" value="QDL90760.1"/>
    <property type="molecule type" value="Genomic_DNA"/>
</dbReference>
<dbReference type="GO" id="GO:0016747">
    <property type="term" value="F:acyltransferase activity, transferring groups other than amino-acyl groups"/>
    <property type="evidence" value="ECO:0007669"/>
    <property type="project" value="InterPro"/>
</dbReference>
<name>A0A5B8FUL4_9RHOB</name>
<dbReference type="Pfam" id="PF00583">
    <property type="entry name" value="Acetyltransf_1"/>
    <property type="match status" value="1"/>
</dbReference>
<dbReference type="Proteomes" id="UP000305888">
    <property type="component" value="Chromosome"/>
</dbReference>
<keyword evidence="3" id="KW-1185">Reference proteome</keyword>
<dbReference type="AlphaFoldDB" id="A0A5B8FUL4"/>
<dbReference type="PROSITE" id="PS51186">
    <property type="entry name" value="GNAT"/>
    <property type="match status" value="1"/>
</dbReference>
<dbReference type="KEGG" id="ppru:FDP22_02520"/>
<evidence type="ECO:0000313" key="2">
    <source>
        <dbReference type="EMBL" id="QDL90760.1"/>
    </source>
</evidence>
<sequence length="178" mass="20023">MSEVAQDAYTVTWLEMAERPSWPRPSLPGTVPTMLLAAEAPPVRWFLSLYEGVGAAYQWDDWQKRPAAELEAFVSHPDVTIYTLMRQGWSAGFFMLDSRVDGVCDLAYFGLMPEAVGAGLGGWFLRTAIHTGWDRPGTRKLTVNTCTLDHPAALPLYQKCGFVPVRREDRLRSVTYDH</sequence>
<organism evidence="2 3">
    <name type="scientific">Paroceanicella profunda</name>
    <dbReference type="NCBI Taxonomy" id="2579971"/>
    <lineage>
        <taxon>Bacteria</taxon>
        <taxon>Pseudomonadati</taxon>
        <taxon>Pseudomonadota</taxon>
        <taxon>Alphaproteobacteria</taxon>
        <taxon>Rhodobacterales</taxon>
        <taxon>Paracoccaceae</taxon>
        <taxon>Paroceanicella</taxon>
    </lineage>
</organism>
<evidence type="ECO:0000313" key="3">
    <source>
        <dbReference type="Proteomes" id="UP000305888"/>
    </source>
</evidence>
<dbReference type="Gene3D" id="3.40.630.30">
    <property type="match status" value="1"/>
</dbReference>
<dbReference type="SUPFAM" id="SSF55729">
    <property type="entry name" value="Acyl-CoA N-acyltransferases (Nat)"/>
    <property type="match status" value="1"/>
</dbReference>
<keyword evidence="2" id="KW-0808">Transferase</keyword>
<accession>A0A5B8FUL4</accession>
<protein>
    <submittedName>
        <fullName evidence="2">GNAT family N-acetyltransferase</fullName>
    </submittedName>
</protein>
<dbReference type="RefSeq" id="WP_138576495.1">
    <property type="nucleotide sequence ID" value="NZ_CP040818.1"/>
</dbReference>
<dbReference type="InterPro" id="IPR016181">
    <property type="entry name" value="Acyl_CoA_acyltransferase"/>
</dbReference>
<dbReference type="OrthoDB" id="275336at2"/>